<protein>
    <submittedName>
        <fullName evidence="1">Uncharacterized protein</fullName>
    </submittedName>
</protein>
<sequence length="166" mass="19296">MRKQFEFCVTREFVPALDDEIVRFRFYPVCDEEERNIPMLYIAVISIDDKVEEVYQLSSGRFYYANGKNVMQTSSISEVGFSFASIFSIVCVNFEVVKRITRHETRPLAIRQRPGAVLRHVPYLGDPIEPDDSLVMWFFSRAVLYGFPAFLTTLLSCKFVSKLFPH</sequence>
<evidence type="ECO:0000313" key="2">
    <source>
        <dbReference type="Proteomes" id="UP000230423"/>
    </source>
</evidence>
<reference evidence="1 2" key="1">
    <citation type="submission" date="2015-09" db="EMBL/GenBank/DDBJ databases">
        <title>Draft genome of the parasitic nematode Teladorsagia circumcincta isolate WARC Sus (inbred).</title>
        <authorList>
            <person name="Mitreva M."/>
        </authorList>
    </citation>
    <scope>NUCLEOTIDE SEQUENCE [LARGE SCALE GENOMIC DNA]</scope>
    <source>
        <strain evidence="1 2">S</strain>
    </source>
</reference>
<proteinExistence type="predicted"/>
<evidence type="ECO:0000313" key="1">
    <source>
        <dbReference type="EMBL" id="PIO75822.1"/>
    </source>
</evidence>
<gene>
    <name evidence="1" type="ORF">TELCIR_02120</name>
</gene>
<dbReference type="AlphaFoldDB" id="A0A2G9V1H2"/>
<dbReference type="OrthoDB" id="5871360at2759"/>
<keyword evidence="2" id="KW-1185">Reference proteome</keyword>
<organism evidence="1 2">
    <name type="scientific">Teladorsagia circumcincta</name>
    <name type="common">Brown stomach worm</name>
    <name type="synonym">Ostertagia circumcincta</name>
    <dbReference type="NCBI Taxonomy" id="45464"/>
    <lineage>
        <taxon>Eukaryota</taxon>
        <taxon>Metazoa</taxon>
        <taxon>Ecdysozoa</taxon>
        <taxon>Nematoda</taxon>
        <taxon>Chromadorea</taxon>
        <taxon>Rhabditida</taxon>
        <taxon>Rhabditina</taxon>
        <taxon>Rhabditomorpha</taxon>
        <taxon>Strongyloidea</taxon>
        <taxon>Trichostrongylidae</taxon>
        <taxon>Teladorsagia</taxon>
    </lineage>
</organism>
<accession>A0A2G9V1H2</accession>
<dbReference type="Proteomes" id="UP000230423">
    <property type="component" value="Unassembled WGS sequence"/>
</dbReference>
<name>A0A2G9V1H2_TELCI</name>
<dbReference type="EMBL" id="KZ345103">
    <property type="protein sequence ID" value="PIO75822.1"/>
    <property type="molecule type" value="Genomic_DNA"/>
</dbReference>